<dbReference type="Gene3D" id="3.30.565.10">
    <property type="entry name" value="Histidine kinase-like ATPase, C-terminal domain"/>
    <property type="match status" value="1"/>
</dbReference>
<feature type="compositionally biased region" description="Basic and acidic residues" evidence="11">
    <location>
        <begin position="9"/>
        <end position="23"/>
    </location>
</feature>
<feature type="compositionally biased region" description="Basic and acidic residues" evidence="11">
    <location>
        <begin position="107"/>
        <end position="119"/>
    </location>
</feature>
<protein>
    <recommendedName>
        <fullName evidence="3">histidine kinase</fullName>
        <ecNumber evidence="3">2.7.13.3</ecNumber>
    </recommendedName>
</protein>
<dbReference type="PRINTS" id="PR00344">
    <property type="entry name" value="BCTRLSENSOR"/>
</dbReference>
<sequence>MSTPGAPAGHRDHPAAGHPDRPAAGRRSAPVRWWRRHTLRARLTLLVTAAVAVGMVAVGVFSWATVRHDLHRMIAIQLETGARTIAAQPQLWRTAPAPAPPPAVRPGGDRDRANGGRRRLEGLGPRWQLLDRTATIVSEATSPLPVTAGARQVATGQSRRHQEQVVIDGDHYEMLSIPAAGGGAVQIALDVENTTRTLTQFGFLLILGCTVGVAGAALLGRAVARAGLAPVGQLTETVEHLAVTMNLSEAVPVSGDDEVARLARSVNTLLAAIDESRRAQRTLVEDAGHELRTPLTSIRTNVELLLAVERHPELAHRLPPEERAKLLCDLEAQVSELATLTTELVELAREETTREAPEPVDLADVVNAAISRVRTRAPGLRFATDLQPVYVRGRPGELERMVLNVLDNAAKWSPPGATVHTVLCPDGATGSRLTITDEGPGIDPADLPHVFDRFYRAPAARAMPGSGLGLAIVAQTAAQHGGSVVAGPHHPHGTHVTVRLPRLREPGAGDATVSAAPGTA</sequence>
<evidence type="ECO:0000256" key="4">
    <source>
        <dbReference type="ARBA" id="ARBA00022553"/>
    </source>
</evidence>
<dbReference type="Gene3D" id="1.10.287.130">
    <property type="match status" value="1"/>
</dbReference>
<dbReference type="CDD" id="cd00082">
    <property type="entry name" value="HisKA"/>
    <property type="match status" value="1"/>
</dbReference>
<dbReference type="InterPro" id="IPR003594">
    <property type="entry name" value="HATPase_dom"/>
</dbReference>
<dbReference type="Pfam" id="PF00672">
    <property type="entry name" value="HAMP"/>
    <property type="match status" value="1"/>
</dbReference>
<feature type="region of interest" description="Disordered" evidence="11">
    <location>
        <begin position="93"/>
        <end position="119"/>
    </location>
</feature>
<dbReference type="EMBL" id="BAAAVI010000033">
    <property type="protein sequence ID" value="GAA2882433.1"/>
    <property type="molecule type" value="Genomic_DNA"/>
</dbReference>
<dbReference type="InterPro" id="IPR050428">
    <property type="entry name" value="TCS_sensor_his_kinase"/>
</dbReference>
<dbReference type="PANTHER" id="PTHR45436:SF5">
    <property type="entry name" value="SENSOR HISTIDINE KINASE TRCS"/>
    <property type="match status" value="1"/>
</dbReference>
<proteinExistence type="predicted"/>
<keyword evidence="8 12" id="KW-1133">Transmembrane helix</keyword>
<dbReference type="PANTHER" id="PTHR45436">
    <property type="entry name" value="SENSOR HISTIDINE KINASE YKOH"/>
    <property type="match status" value="1"/>
</dbReference>
<dbReference type="InterPro" id="IPR036890">
    <property type="entry name" value="HATPase_C_sf"/>
</dbReference>
<dbReference type="SUPFAM" id="SSF55874">
    <property type="entry name" value="ATPase domain of HSP90 chaperone/DNA topoisomerase II/histidine kinase"/>
    <property type="match status" value="1"/>
</dbReference>
<dbReference type="InterPro" id="IPR003661">
    <property type="entry name" value="HisK_dim/P_dom"/>
</dbReference>
<dbReference type="SMART" id="SM00387">
    <property type="entry name" value="HATPase_c"/>
    <property type="match status" value="1"/>
</dbReference>
<evidence type="ECO:0000256" key="12">
    <source>
        <dbReference type="SAM" id="Phobius"/>
    </source>
</evidence>
<evidence type="ECO:0000256" key="6">
    <source>
        <dbReference type="ARBA" id="ARBA00022692"/>
    </source>
</evidence>
<dbReference type="PROSITE" id="PS50885">
    <property type="entry name" value="HAMP"/>
    <property type="match status" value="1"/>
</dbReference>
<dbReference type="EC" id="2.7.13.3" evidence="3"/>
<evidence type="ECO:0000259" key="14">
    <source>
        <dbReference type="PROSITE" id="PS50885"/>
    </source>
</evidence>
<keyword evidence="7 15" id="KW-0418">Kinase</keyword>
<dbReference type="InterPro" id="IPR005467">
    <property type="entry name" value="His_kinase_dom"/>
</dbReference>
<dbReference type="PROSITE" id="PS50109">
    <property type="entry name" value="HIS_KIN"/>
    <property type="match status" value="1"/>
</dbReference>
<dbReference type="InterPro" id="IPR036097">
    <property type="entry name" value="HisK_dim/P_sf"/>
</dbReference>
<feature type="domain" description="Histidine kinase" evidence="13">
    <location>
        <begin position="286"/>
        <end position="504"/>
    </location>
</feature>
<comment type="catalytic activity">
    <reaction evidence="1">
        <text>ATP + protein L-histidine = ADP + protein N-phospho-L-histidine.</text>
        <dbReference type="EC" id="2.7.13.3"/>
    </reaction>
</comment>
<comment type="caution">
    <text evidence="15">The sequence shown here is derived from an EMBL/GenBank/DDBJ whole genome shotgun (WGS) entry which is preliminary data.</text>
</comment>
<dbReference type="GO" id="GO:0016301">
    <property type="term" value="F:kinase activity"/>
    <property type="evidence" value="ECO:0007669"/>
    <property type="project" value="UniProtKB-KW"/>
</dbReference>
<keyword evidence="4" id="KW-0597">Phosphoprotein</keyword>
<feature type="region of interest" description="Disordered" evidence="11">
    <location>
        <begin position="1"/>
        <end position="29"/>
    </location>
</feature>
<dbReference type="Pfam" id="PF02518">
    <property type="entry name" value="HATPase_c"/>
    <property type="match status" value="1"/>
</dbReference>
<dbReference type="SMART" id="SM00388">
    <property type="entry name" value="HisKA"/>
    <property type="match status" value="1"/>
</dbReference>
<reference evidence="16" key="1">
    <citation type="journal article" date="2019" name="Int. J. Syst. Evol. Microbiol.">
        <title>The Global Catalogue of Microorganisms (GCM) 10K type strain sequencing project: providing services to taxonomists for standard genome sequencing and annotation.</title>
        <authorList>
            <consortium name="The Broad Institute Genomics Platform"/>
            <consortium name="The Broad Institute Genome Sequencing Center for Infectious Disease"/>
            <person name="Wu L."/>
            <person name="Ma J."/>
        </authorList>
    </citation>
    <scope>NUCLEOTIDE SEQUENCE [LARGE SCALE GENOMIC DNA]</scope>
    <source>
        <strain evidence="16">JCM 6242</strain>
    </source>
</reference>
<dbReference type="RefSeq" id="WP_344974994.1">
    <property type="nucleotide sequence ID" value="NZ_BAAAVI010000033.1"/>
</dbReference>
<accession>A0ABP6IH13</accession>
<keyword evidence="5" id="KW-0808">Transferase</keyword>
<feature type="domain" description="HAMP" evidence="14">
    <location>
        <begin position="225"/>
        <end position="278"/>
    </location>
</feature>
<dbReference type="Proteomes" id="UP001500831">
    <property type="component" value="Unassembled WGS sequence"/>
</dbReference>
<evidence type="ECO:0000256" key="8">
    <source>
        <dbReference type="ARBA" id="ARBA00022989"/>
    </source>
</evidence>
<name>A0ABP6IH13_9ACTN</name>
<evidence type="ECO:0000313" key="15">
    <source>
        <dbReference type="EMBL" id="GAA2882433.1"/>
    </source>
</evidence>
<feature type="transmembrane region" description="Helical" evidence="12">
    <location>
        <begin position="43"/>
        <end position="64"/>
    </location>
</feature>
<feature type="transmembrane region" description="Helical" evidence="12">
    <location>
        <begin position="201"/>
        <end position="220"/>
    </location>
</feature>
<evidence type="ECO:0000259" key="13">
    <source>
        <dbReference type="PROSITE" id="PS50109"/>
    </source>
</evidence>
<dbReference type="CDD" id="cd06225">
    <property type="entry name" value="HAMP"/>
    <property type="match status" value="1"/>
</dbReference>
<dbReference type="Gene3D" id="6.10.340.10">
    <property type="match status" value="1"/>
</dbReference>
<comment type="subcellular location">
    <subcellularLocation>
        <location evidence="2">Cell membrane</location>
    </subcellularLocation>
</comment>
<evidence type="ECO:0000256" key="9">
    <source>
        <dbReference type="ARBA" id="ARBA00023012"/>
    </source>
</evidence>
<evidence type="ECO:0000256" key="11">
    <source>
        <dbReference type="SAM" id="MobiDB-lite"/>
    </source>
</evidence>
<evidence type="ECO:0000256" key="5">
    <source>
        <dbReference type="ARBA" id="ARBA00022679"/>
    </source>
</evidence>
<evidence type="ECO:0000256" key="10">
    <source>
        <dbReference type="ARBA" id="ARBA00023136"/>
    </source>
</evidence>
<keyword evidence="6 12" id="KW-0812">Transmembrane</keyword>
<gene>
    <name evidence="15" type="ORF">GCM10010517_45590</name>
</gene>
<keyword evidence="9" id="KW-0902">Two-component regulatory system</keyword>
<evidence type="ECO:0000313" key="16">
    <source>
        <dbReference type="Proteomes" id="UP001500831"/>
    </source>
</evidence>
<dbReference type="CDD" id="cd00075">
    <property type="entry name" value="HATPase"/>
    <property type="match status" value="1"/>
</dbReference>
<keyword evidence="10 12" id="KW-0472">Membrane</keyword>
<evidence type="ECO:0000256" key="1">
    <source>
        <dbReference type="ARBA" id="ARBA00000085"/>
    </source>
</evidence>
<dbReference type="InterPro" id="IPR004358">
    <property type="entry name" value="Sig_transdc_His_kin-like_C"/>
</dbReference>
<organism evidence="15 16">
    <name type="scientific">Streptosporangium fragile</name>
    <dbReference type="NCBI Taxonomy" id="46186"/>
    <lineage>
        <taxon>Bacteria</taxon>
        <taxon>Bacillati</taxon>
        <taxon>Actinomycetota</taxon>
        <taxon>Actinomycetes</taxon>
        <taxon>Streptosporangiales</taxon>
        <taxon>Streptosporangiaceae</taxon>
        <taxon>Streptosporangium</taxon>
    </lineage>
</organism>
<evidence type="ECO:0000256" key="3">
    <source>
        <dbReference type="ARBA" id="ARBA00012438"/>
    </source>
</evidence>
<dbReference type="Pfam" id="PF00512">
    <property type="entry name" value="HisKA"/>
    <property type="match status" value="1"/>
</dbReference>
<dbReference type="SMART" id="SM00304">
    <property type="entry name" value="HAMP"/>
    <property type="match status" value="1"/>
</dbReference>
<dbReference type="SUPFAM" id="SSF47384">
    <property type="entry name" value="Homodimeric domain of signal transducing histidine kinase"/>
    <property type="match status" value="1"/>
</dbReference>
<dbReference type="InterPro" id="IPR003660">
    <property type="entry name" value="HAMP_dom"/>
</dbReference>
<evidence type="ECO:0000256" key="7">
    <source>
        <dbReference type="ARBA" id="ARBA00022777"/>
    </source>
</evidence>
<evidence type="ECO:0000256" key="2">
    <source>
        <dbReference type="ARBA" id="ARBA00004236"/>
    </source>
</evidence>
<keyword evidence="16" id="KW-1185">Reference proteome</keyword>